<dbReference type="InParanoid" id="A0A1X7UWN7"/>
<sequence length="180" mass="20082">MEEKWMSEALKMAEVAVESREVPVGCVIVNNQEQKILARGCNEVNATLNATRHAEMIAIDKLMELCRSNGGTKLEELTPKCTLYVTVEPCIMCTYGLRLVKLTRVFFGCHNERFGGCGSMMNAHDMELGGPAGVPALLPPLLVTSGIMKEIAIELLQEFYKGENPNAPEEKMKRKRRHEN</sequence>
<dbReference type="GO" id="GO:0002100">
    <property type="term" value="P:tRNA wobble adenosine to inosine editing"/>
    <property type="evidence" value="ECO:0007669"/>
    <property type="project" value="TreeGrafter"/>
</dbReference>
<reference evidence="4" key="1">
    <citation type="journal article" date="2010" name="Nature">
        <title>The Amphimedon queenslandica genome and the evolution of animal complexity.</title>
        <authorList>
            <person name="Srivastava M."/>
            <person name="Simakov O."/>
            <person name="Chapman J."/>
            <person name="Fahey B."/>
            <person name="Gauthier M.E."/>
            <person name="Mitros T."/>
            <person name="Richards G.S."/>
            <person name="Conaco C."/>
            <person name="Dacre M."/>
            <person name="Hellsten U."/>
            <person name="Larroux C."/>
            <person name="Putnam N.H."/>
            <person name="Stanke M."/>
            <person name="Adamska M."/>
            <person name="Darling A."/>
            <person name="Degnan S.M."/>
            <person name="Oakley T.H."/>
            <person name="Plachetzki D.C."/>
            <person name="Zhai Y."/>
            <person name="Adamski M."/>
            <person name="Calcino A."/>
            <person name="Cummins S.F."/>
            <person name="Goodstein D.M."/>
            <person name="Harris C."/>
            <person name="Jackson D.J."/>
            <person name="Leys S.P."/>
            <person name="Shu S."/>
            <person name="Woodcroft B.J."/>
            <person name="Vervoort M."/>
            <person name="Kosik K.S."/>
            <person name="Manning G."/>
            <person name="Degnan B.M."/>
            <person name="Rokhsar D.S."/>
        </authorList>
    </citation>
    <scope>NUCLEOTIDE SEQUENCE [LARGE SCALE GENOMIC DNA]</scope>
</reference>
<dbReference type="PANTHER" id="PTHR11079:SF149">
    <property type="entry name" value="TRNA-SPECIFIC ADENOSINE DEAMINASE 2"/>
    <property type="match status" value="1"/>
</dbReference>
<dbReference type="InterPro" id="IPR016193">
    <property type="entry name" value="Cytidine_deaminase-like"/>
</dbReference>
<evidence type="ECO:0000259" key="2">
    <source>
        <dbReference type="PROSITE" id="PS51747"/>
    </source>
</evidence>
<protein>
    <recommendedName>
        <fullName evidence="2">CMP/dCMP-type deaminase domain-containing protein</fullName>
    </recommendedName>
</protein>
<proteinExistence type="predicted"/>
<dbReference type="GO" id="GO:0052717">
    <property type="term" value="F:tRNA-specific adenosine-34 deaminase activity"/>
    <property type="evidence" value="ECO:0007669"/>
    <property type="project" value="TreeGrafter"/>
</dbReference>
<evidence type="ECO:0000313" key="3">
    <source>
        <dbReference type="EnsemblMetazoa" id="Aqu2.1.32086_001"/>
    </source>
</evidence>
<dbReference type="FunCoup" id="A0A1X7UWN7">
    <property type="interactions" value="236"/>
</dbReference>
<dbReference type="KEGG" id="aqu:100634231"/>
<dbReference type="CDD" id="cd01285">
    <property type="entry name" value="nucleoside_deaminase"/>
    <property type="match status" value="1"/>
</dbReference>
<evidence type="ECO:0000256" key="1">
    <source>
        <dbReference type="ARBA" id="ARBA00022801"/>
    </source>
</evidence>
<gene>
    <name evidence="3" type="primary">100634231</name>
</gene>
<dbReference type="Pfam" id="PF00383">
    <property type="entry name" value="dCMP_cyt_deam_1"/>
    <property type="match status" value="1"/>
</dbReference>
<dbReference type="Gene3D" id="3.40.140.10">
    <property type="entry name" value="Cytidine Deaminase, domain 2"/>
    <property type="match status" value="1"/>
</dbReference>
<organism evidence="3">
    <name type="scientific">Amphimedon queenslandica</name>
    <name type="common">Sponge</name>
    <dbReference type="NCBI Taxonomy" id="400682"/>
    <lineage>
        <taxon>Eukaryota</taxon>
        <taxon>Metazoa</taxon>
        <taxon>Porifera</taxon>
        <taxon>Demospongiae</taxon>
        <taxon>Heteroscleromorpha</taxon>
        <taxon>Haplosclerida</taxon>
        <taxon>Niphatidae</taxon>
        <taxon>Amphimedon</taxon>
    </lineage>
</organism>
<dbReference type="PANTHER" id="PTHR11079">
    <property type="entry name" value="CYTOSINE DEAMINASE FAMILY MEMBER"/>
    <property type="match status" value="1"/>
</dbReference>
<dbReference type="InterPro" id="IPR002125">
    <property type="entry name" value="CMP_dCMP_dom"/>
</dbReference>
<dbReference type="STRING" id="400682.A0A1X7UWN7"/>
<dbReference type="EnsemblMetazoa" id="XM_003386516.2">
    <property type="protein sequence ID" value="XP_003386564.1"/>
    <property type="gene ID" value="LOC100634231"/>
</dbReference>
<dbReference type="Proteomes" id="UP000007879">
    <property type="component" value="Unassembled WGS sequence"/>
</dbReference>
<dbReference type="PROSITE" id="PS51747">
    <property type="entry name" value="CYT_DCMP_DEAMINASES_2"/>
    <property type="match status" value="1"/>
</dbReference>
<reference evidence="3" key="2">
    <citation type="submission" date="2017-05" db="UniProtKB">
        <authorList>
            <consortium name="EnsemblMetazoa"/>
        </authorList>
    </citation>
    <scope>IDENTIFICATION</scope>
</reference>
<dbReference type="OrthoDB" id="408702at2759"/>
<name>A0A1X7UWN7_AMPQE</name>
<dbReference type="OMA" id="PCQMCAG"/>
<evidence type="ECO:0000313" key="4">
    <source>
        <dbReference type="Proteomes" id="UP000007879"/>
    </source>
</evidence>
<dbReference type="eggNOG" id="KOG1018">
    <property type="taxonomic scope" value="Eukaryota"/>
</dbReference>
<keyword evidence="1" id="KW-0378">Hydrolase</keyword>
<accession>A0A1X7UWN7</accession>
<dbReference type="AlphaFoldDB" id="A0A1X7UWN7"/>
<feature type="domain" description="CMP/dCMP-type deaminase" evidence="2">
    <location>
        <begin position="1"/>
        <end position="128"/>
    </location>
</feature>
<dbReference type="EnsemblMetazoa" id="Aqu2.1.32086_001">
    <property type="protein sequence ID" value="Aqu2.1.32086_001"/>
    <property type="gene ID" value="Aqu2.1.32086"/>
</dbReference>
<dbReference type="SUPFAM" id="SSF53927">
    <property type="entry name" value="Cytidine deaminase-like"/>
    <property type="match status" value="1"/>
</dbReference>
<keyword evidence="4" id="KW-1185">Reference proteome</keyword>